<dbReference type="KEGG" id="yti:FNA67_12215"/>
<dbReference type="EMBL" id="CP041690">
    <property type="protein sequence ID" value="QEE20894.1"/>
    <property type="molecule type" value="Genomic_DNA"/>
</dbReference>
<proteinExistence type="inferred from homology"/>
<reference evidence="11 12" key="1">
    <citation type="journal article" date="2015" name="Int. J. Syst. Evol. Microbiol.">
        <title>Youhaiella tibetensis gen. nov., sp. nov., isolated from subsurface sediment.</title>
        <authorList>
            <person name="Wang Y.X."/>
            <person name="Huang F.Q."/>
            <person name="Nogi Y."/>
            <person name="Pang S.J."/>
            <person name="Wang P.K."/>
            <person name="Lv J."/>
        </authorList>
    </citation>
    <scope>NUCLEOTIDE SEQUENCE [LARGE SCALE GENOMIC DNA]</scope>
    <source>
        <strain evidence="12">fig4</strain>
    </source>
</reference>
<dbReference type="Gene3D" id="2.40.50.140">
    <property type="entry name" value="Nucleic acid-binding proteins"/>
    <property type="match status" value="1"/>
</dbReference>
<evidence type="ECO:0000256" key="5">
    <source>
        <dbReference type="ARBA" id="ARBA00022519"/>
    </source>
</evidence>
<dbReference type="Gene3D" id="3.40.50.300">
    <property type="entry name" value="P-loop containing nucleotide triphosphate hydrolases"/>
    <property type="match status" value="1"/>
</dbReference>
<dbReference type="FunFam" id="3.40.50.300:FF:000042">
    <property type="entry name" value="Maltose/maltodextrin ABC transporter, ATP-binding protein"/>
    <property type="match status" value="1"/>
</dbReference>
<dbReference type="InterPro" id="IPR017871">
    <property type="entry name" value="ABC_transporter-like_CS"/>
</dbReference>
<dbReference type="Pfam" id="PF08402">
    <property type="entry name" value="TOBE_2"/>
    <property type="match status" value="1"/>
</dbReference>
<dbReference type="GO" id="GO:0016887">
    <property type="term" value="F:ATP hydrolysis activity"/>
    <property type="evidence" value="ECO:0007669"/>
    <property type="project" value="InterPro"/>
</dbReference>
<protein>
    <submittedName>
        <fullName evidence="11">sn-glycerol-3-phosphate ABC transporter ATP-binding protein UgpC</fullName>
    </submittedName>
</protein>
<keyword evidence="3" id="KW-0813">Transport</keyword>
<evidence type="ECO:0000313" key="12">
    <source>
        <dbReference type="Proteomes" id="UP000321062"/>
    </source>
</evidence>
<name>A0A5B9DR89_9HYPH</name>
<evidence type="ECO:0000256" key="3">
    <source>
        <dbReference type="ARBA" id="ARBA00022448"/>
    </source>
</evidence>
<evidence type="ECO:0000256" key="10">
    <source>
        <dbReference type="ARBA" id="ARBA00023136"/>
    </source>
</evidence>
<dbReference type="GO" id="GO:0140359">
    <property type="term" value="F:ABC-type transporter activity"/>
    <property type="evidence" value="ECO:0007669"/>
    <property type="project" value="InterPro"/>
</dbReference>
<dbReference type="GO" id="GO:0055052">
    <property type="term" value="C:ATP-binding cassette (ABC) transporter complex, substrate-binding subunit-containing"/>
    <property type="evidence" value="ECO:0007669"/>
    <property type="project" value="TreeGrafter"/>
</dbReference>
<dbReference type="PROSITE" id="PS50893">
    <property type="entry name" value="ABC_TRANSPORTER_2"/>
    <property type="match status" value="1"/>
</dbReference>
<comment type="similarity">
    <text evidence="2">Belongs to the ABC transporter superfamily.</text>
</comment>
<keyword evidence="8 11" id="KW-0067">ATP-binding</keyword>
<dbReference type="PANTHER" id="PTHR43875:SF12">
    <property type="entry name" value="SN-GLYCEROL-3-PHOSPHATE IMPORT ATP-BINDING PROTEIN UGPC"/>
    <property type="match status" value="1"/>
</dbReference>
<evidence type="ECO:0000256" key="2">
    <source>
        <dbReference type="ARBA" id="ARBA00005417"/>
    </source>
</evidence>
<keyword evidence="4" id="KW-1003">Cell membrane</keyword>
<evidence type="ECO:0000256" key="1">
    <source>
        <dbReference type="ARBA" id="ARBA00004417"/>
    </source>
</evidence>
<dbReference type="GO" id="GO:0015794">
    <property type="term" value="P:glycerol-3-phosphate transmembrane transport"/>
    <property type="evidence" value="ECO:0007669"/>
    <property type="project" value="TreeGrafter"/>
</dbReference>
<keyword evidence="7" id="KW-0547">Nucleotide-binding</keyword>
<evidence type="ECO:0000256" key="9">
    <source>
        <dbReference type="ARBA" id="ARBA00022967"/>
    </source>
</evidence>
<accession>A0A5B9DR89</accession>
<dbReference type="SUPFAM" id="SSF50331">
    <property type="entry name" value="MOP-like"/>
    <property type="match status" value="1"/>
</dbReference>
<dbReference type="GO" id="GO:0008643">
    <property type="term" value="P:carbohydrate transport"/>
    <property type="evidence" value="ECO:0007669"/>
    <property type="project" value="InterPro"/>
</dbReference>
<dbReference type="RefSeq" id="WP_049705433.1">
    <property type="nucleotide sequence ID" value="NZ_BMFM01000001.1"/>
</dbReference>
<dbReference type="InterPro" id="IPR003593">
    <property type="entry name" value="AAA+_ATPase"/>
</dbReference>
<comment type="subcellular location">
    <subcellularLocation>
        <location evidence="1">Cell inner membrane</location>
        <topology evidence="1">Peripheral membrane protein</topology>
    </subcellularLocation>
</comment>
<dbReference type="GO" id="GO:0001407">
    <property type="term" value="P:glycerophosphodiester transmembrane transport"/>
    <property type="evidence" value="ECO:0007669"/>
    <property type="project" value="TreeGrafter"/>
</dbReference>
<dbReference type="GO" id="GO:0005524">
    <property type="term" value="F:ATP binding"/>
    <property type="evidence" value="ECO:0007669"/>
    <property type="project" value="UniProtKB-KW"/>
</dbReference>
<dbReference type="SUPFAM" id="SSF52540">
    <property type="entry name" value="P-loop containing nucleoside triphosphate hydrolases"/>
    <property type="match status" value="1"/>
</dbReference>
<keyword evidence="6" id="KW-0762">Sugar transport</keyword>
<dbReference type="InterPro" id="IPR003439">
    <property type="entry name" value="ABC_transporter-like_ATP-bd"/>
</dbReference>
<dbReference type="InterPro" id="IPR047641">
    <property type="entry name" value="ABC_transpr_MalK/UgpC-like"/>
</dbReference>
<dbReference type="InterPro" id="IPR015855">
    <property type="entry name" value="ABC_transpr_MalK-like"/>
</dbReference>
<evidence type="ECO:0000256" key="4">
    <source>
        <dbReference type="ARBA" id="ARBA00022475"/>
    </source>
</evidence>
<dbReference type="NCBIfam" id="NF008653">
    <property type="entry name" value="PRK11650.1"/>
    <property type="match status" value="1"/>
</dbReference>
<keyword evidence="5" id="KW-0997">Cell inner membrane</keyword>
<dbReference type="InterPro" id="IPR027417">
    <property type="entry name" value="P-loop_NTPase"/>
</dbReference>
<dbReference type="PROSITE" id="PS00211">
    <property type="entry name" value="ABC_TRANSPORTER_1"/>
    <property type="match status" value="1"/>
</dbReference>
<sequence length="370" mass="40021">MADLKITDVKKSYDGKPVLHGIDVTIPDGDFVVIVGPSGCGKSTLLRMIAGLEDITSGTVAIGGTVMNDIEPADRGCAMVFQNYALYPHMTVRQNIAYPLRIARLPVAERDKRVEQAAKILNLTDYLDRRPAQLSGGQRQRVAMGRAIVREPEVFLFDEPLSNLDALLRVQMRIEIKRLHKRLRATSIFVTHDQVEAMTLADMLIVMNGGRIEQIGSPAEIYRKPASTFVAGFMGAPAMNLMPATVGMDGQVLLDGTGGPMNLGYGTLAEGTPLTVGIRPESLVLSETVGRGMPATVELVEELGGSRVAYCSLAGREISVVLPPGDADLEGKTVSIAFPPEAMHVFDRVTGRRVETSLSLQPRVERELAS</sequence>
<keyword evidence="9" id="KW-1278">Translocase</keyword>
<keyword evidence="10" id="KW-0472">Membrane</keyword>
<dbReference type="OrthoDB" id="7817850at2"/>
<evidence type="ECO:0000313" key="11">
    <source>
        <dbReference type="EMBL" id="QEE20894.1"/>
    </source>
</evidence>
<dbReference type="CDD" id="cd03301">
    <property type="entry name" value="ABC_MalK_N"/>
    <property type="match status" value="1"/>
</dbReference>
<keyword evidence="12" id="KW-1185">Reference proteome</keyword>
<dbReference type="SMART" id="SM00382">
    <property type="entry name" value="AAA"/>
    <property type="match status" value="1"/>
</dbReference>
<organism evidence="11 12">
    <name type="scientific">Paradevosia tibetensis</name>
    <dbReference type="NCBI Taxonomy" id="1447062"/>
    <lineage>
        <taxon>Bacteria</taxon>
        <taxon>Pseudomonadati</taxon>
        <taxon>Pseudomonadota</taxon>
        <taxon>Alphaproteobacteria</taxon>
        <taxon>Hyphomicrobiales</taxon>
        <taxon>Devosiaceae</taxon>
        <taxon>Paradevosia</taxon>
    </lineage>
</organism>
<evidence type="ECO:0000256" key="6">
    <source>
        <dbReference type="ARBA" id="ARBA00022597"/>
    </source>
</evidence>
<dbReference type="Gene3D" id="2.40.50.100">
    <property type="match status" value="1"/>
</dbReference>
<dbReference type="InterPro" id="IPR012340">
    <property type="entry name" value="NA-bd_OB-fold"/>
</dbReference>
<dbReference type="PANTHER" id="PTHR43875">
    <property type="entry name" value="MALTODEXTRIN IMPORT ATP-BINDING PROTEIN MSMX"/>
    <property type="match status" value="1"/>
</dbReference>
<evidence type="ECO:0000256" key="8">
    <source>
        <dbReference type="ARBA" id="ARBA00022840"/>
    </source>
</evidence>
<dbReference type="AlphaFoldDB" id="A0A5B9DR89"/>
<dbReference type="Proteomes" id="UP000321062">
    <property type="component" value="Chromosome"/>
</dbReference>
<dbReference type="InterPro" id="IPR013611">
    <property type="entry name" value="Transp-assoc_OB_typ2"/>
</dbReference>
<dbReference type="Pfam" id="PF00005">
    <property type="entry name" value="ABC_tran"/>
    <property type="match status" value="1"/>
</dbReference>
<dbReference type="InterPro" id="IPR008995">
    <property type="entry name" value="Mo/tungstate-bd_C_term_dom"/>
</dbReference>
<evidence type="ECO:0000256" key="7">
    <source>
        <dbReference type="ARBA" id="ARBA00022741"/>
    </source>
</evidence>
<gene>
    <name evidence="11" type="primary">ugpC</name>
    <name evidence="11" type="ORF">FNA67_12215</name>
</gene>